<dbReference type="Proteomes" id="UP001160519">
    <property type="component" value="Unassembled WGS sequence"/>
</dbReference>
<dbReference type="CDD" id="cd01169">
    <property type="entry name" value="HMPP_kinase"/>
    <property type="match status" value="1"/>
</dbReference>
<dbReference type="InterPro" id="IPR013749">
    <property type="entry name" value="PM/HMP-P_kinase-1"/>
</dbReference>
<comment type="caution">
    <text evidence="4">The sequence shown here is derived from an EMBL/GenBank/DDBJ whole genome shotgun (WGS) entry which is preliminary data.</text>
</comment>
<evidence type="ECO:0000256" key="1">
    <source>
        <dbReference type="ARBA" id="ARBA00004948"/>
    </source>
</evidence>
<dbReference type="SUPFAM" id="SSF53613">
    <property type="entry name" value="Ribokinase-like"/>
    <property type="match status" value="1"/>
</dbReference>
<dbReference type="Pfam" id="PF08543">
    <property type="entry name" value="Phos_pyr_kin"/>
    <property type="match status" value="1"/>
</dbReference>
<keyword evidence="4" id="KW-0418">Kinase</keyword>
<dbReference type="InterPro" id="IPR004399">
    <property type="entry name" value="HMP/HMP-P_kinase_dom"/>
</dbReference>
<proteinExistence type="predicted"/>
<evidence type="ECO:0000313" key="5">
    <source>
        <dbReference type="Proteomes" id="UP001160519"/>
    </source>
</evidence>
<dbReference type="InterPro" id="IPR029056">
    <property type="entry name" value="Ribokinase-like"/>
</dbReference>
<protein>
    <recommendedName>
        <fullName evidence="2">hydroxymethylpyrimidine kinase</fullName>
        <ecNumber evidence="2">2.7.1.49</ecNumber>
    </recommendedName>
</protein>
<sequence length="263" mass="28483">MSVNRPVVLSFSGHDPSGGAGVQADIETLVSHRCHAASVITALTEQDTRNVKKLIPQSPDAIISQANTLLDDLTVKAFKIGLIGHHETAVAIHAVLKQHPHIPVILDPVLAAGGGTELSNDRLITTLVDLLLPCTTVLTPNSEEARKLTGLTNLNDCGLALLEKGCDYVLITGSHEATPSVSNQLFHDRRSWETYTWDRLPFSYHGSGCTLASSIAALIAHGLEPLQAVIEAQEYTWNSLNTAYQPGKGQHIPNRFFWMDEDA</sequence>
<dbReference type="GO" id="GO:0005829">
    <property type="term" value="C:cytosol"/>
    <property type="evidence" value="ECO:0007669"/>
    <property type="project" value="TreeGrafter"/>
</dbReference>
<evidence type="ECO:0000313" key="4">
    <source>
        <dbReference type="EMBL" id="MDI1232008.1"/>
    </source>
</evidence>
<dbReference type="Gene3D" id="3.40.1190.20">
    <property type="match status" value="1"/>
</dbReference>
<dbReference type="GO" id="GO:0008972">
    <property type="term" value="F:phosphomethylpyrimidine kinase activity"/>
    <property type="evidence" value="ECO:0007669"/>
    <property type="project" value="InterPro"/>
</dbReference>
<feature type="domain" description="Pyridoxamine kinase/Phosphomethylpyrimidine kinase" evidence="3">
    <location>
        <begin position="15"/>
        <end position="251"/>
    </location>
</feature>
<organism evidence="4 5">
    <name type="scientific">Candidatus Methylobacter titanis</name>
    <dbReference type="NCBI Taxonomy" id="3053457"/>
    <lineage>
        <taxon>Bacteria</taxon>
        <taxon>Pseudomonadati</taxon>
        <taxon>Pseudomonadota</taxon>
        <taxon>Gammaproteobacteria</taxon>
        <taxon>Methylococcales</taxon>
        <taxon>Methylococcaceae</taxon>
        <taxon>Methylobacter</taxon>
    </lineage>
</organism>
<dbReference type="PANTHER" id="PTHR20858:SF17">
    <property type="entry name" value="HYDROXYMETHYLPYRIMIDINE_PHOSPHOMETHYLPYRIMIDINE KINASE THI20-RELATED"/>
    <property type="match status" value="1"/>
</dbReference>
<name>A0AA43Q599_9GAMM</name>
<dbReference type="EC" id="2.7.1.49" evidence="2"/>
<reference evidence="4" key="1">
    <citation type="submission" date="2023-01" db="EMBL/GenBank/DDBJ databases">
        <title>Biogeochemical cycle of methane in antarctic sediments.</title>
        <authorList>
            <person name="Roldan D.M."/>
            <person name="Menes R.J."/>
        </authorList>
    </citation>
    <scope>NUCLEOTIDE SEQUENCE [LARGE SCALE GENOMIC DNA]</scope>
    <source>
        <strain evidence="4">K-2018 MAG008</strain>
    </source>
</reference>
<keyword evidence="5" id="KW-1185">Reference proteome</keyword>
<evidence type="ECO:0000256" key="2">
    <source>
        <dbReference type="ARBA" id="ARBA00012135"/>
    </source>
</evidence>
<keyword evidence="4" id="KW-0808">Transferase</keyword>
<dbReference type="GO" id="GO:0008902">
    <property type="term" value="F:hydroxymethylpyrimidine kinase activity"/>
    <property type="evidence" value="ECO:0007669"/>
    <property type="project" value="UniProtKB-EC"/>
</dbReference>
<accession>A0AA43Q599</accession>
<dbReference type="GO" id="GO:0009228">
    <property type="term" value="P:thiamine biosynthetic process"/>
    <property type="evidence" value="ECO:0007669"/>
    <property type="project" value="InterPro"/>
</dbReference>
<dbReference type="EMBL" id="JAQSDF010000053">
    <property type="protein sequence ID" value="MDI1232008.1"/>
    <property type="molecule type" value="Genomic_DNA"/>
</dbReference>
<evidence type="ECO:0000259" key="3">
    <source>
        <dbReference type="Pfam" id="PF08543"/>
    </source>
</evidence>
<gene>
    <name evidence="4" type="ORF">PSU93_12745</name>
</gene>
<comment type="pathway">
    <text evidence="1">Cofactor biosynthesis; thiamine diphosphate biosynthesis.</text>
</comment>
<dbReference type="PANTHER" id="PTHR20858">
    <property type="entry name" value="PHOSPHOMETHYLPYRIMIDINE KINASE"/>
    <property type="match status" value="1"/>
</dbReference>
<dbReference type="AlphaFoldDB" id="A0AA43Q599"/>